<reference evidence="1" key="1">
    <citation type="submission" date="2021-01" db="EMBL/GenBank/DDBJ databases">
        <title>A chromosome-scale assembly of European eel, Anguilla anguilla.</title>
        <authorList>
            <person name="Henkel C."/>
            <person name="Jong-Raadsen S.A."/>
            <person name="Dufour S."/>
            <person name="Weltzien F.-A."/>
            <person name="Palstra A.P."/>
            <person name="Pelster B."/>
            <person name="Spaink H.P."/>
            <person name="Van Den Thillart G.E."/>
            <person name="Jansen H."/>
            <person name="Zahm M."/>
            <person name="Klopp C."/>
            <person name="Cedric C."/>
            <person name="Louis A."/>
            <person name="Berthelot C."/>
            <person name="Parey E."/>
            <person name="Roest Crollius H."/>
            <person name="Montfort J."/>
            <person name="Robinson-Rechavi M."/>
            <person name="Bucao C."/>
            <person name="Bouchez O."/>
            <person name="Gislard M."/>
            <person name="Lluch J."/>
            <person name="Milhes M."/>
            <person name="Lampietro C."/>
            <person name="Lopez Roques C."/>
            <person name="Donnadieu C."/>
            <person name="Braasch I."/>
            <person name="Desvignes T."/>
            <person name="Postlethwait J."/>
            <person name="Bobe J."/>
            <person name="Guiguen Y."/>
            <person name="Dirks R."/>
        </authorList>
    </citation>
    <scope>NUCLEOTIDE SEQUENCE</scope>
    <source>
        <strain evidence="1">Tag_6206</strain>
        <tissue evidence="1">Liver</tissue>
    </source>
</reference>
<dbReference type="AlphaFoldDB" id="A0A9D3MS71"/>
<sequence length="67" mass="7346">MCLIRRPCACFSVIKKKKKGSCHYGVTSPQQAETPLHNLIDLSITPKAEIWSIMDVDLPTSGIGMEG</sequence>
<dbReference type="EMBL" id="JAFIRN010000003">
    <property type="protein sequence ID" value="KAG5853068.1"/>
    <property type="molecule type" value="Genomic_DNA"/>
</dbReference>
<organism evidence="1 2">
    <name type="scientific">Anguilla anguilla</name>
    <name type="common">European freshwater eel</name>
    <name type="synonym">Muraena anguilla</name>
    <dbReference type="NCBI Taxonomy" id="7936"/>
    <lineage>
        <taxon>Eukaryota</taxon>
        <taxon>Metazoa</taxon>
        <taxon>Chordata</taxon>
        <taxon>Craniata</taxon>
        <taxon>Vertebrata</taxon>
        <taxon>Euteleostomi</taxon>
        <taxon>Actinopterygii</taxon>
        <taxon>Neopterygii</taxon>
        <taxon>Teleostei</taxon>
        <taxon>Anguilliformes</taxon>
        <taxon>Anguillidae</taxon>
        <taxon>Anguilla</taxon>
    </lineage>
</organism>
<evidence type="ECO:0000313" key="1">
    <source>
        <dbReference type="EMBL" id="KAG5853068.1"/>
    </source>
</evidence>
<accession>A0A9D3MS71</accession>
<dbReference type="Proteomes" id="UP001044222">
    <property type="component" value="Unassembled WGS sequence"/>
</dbReference>
<name>A0A9D3MS71_ANGAN</name>
<comment type="caution">
    <text evidence="1">The sequence shown here is derived from an EMBL/GenBank/DDBJ whole genome shotgun (WGS) entry which is preliminary data.</text>
</comment>
<keyword evidence="2" id="KW-1185">Reference proteome</keyword>
<proteinExistence type="predicted"/>
<protein>
    <submittedName>
        <fullName evidence="1">Uncharacterized protein</fullName>
    </submittedName>
</protein>
<gene>
    <name evidence="1" type="ORF">ANANG_G00069200</name>
</gene>
<evidence type="ECO:0000313" key="2">
    <source>
        <dbReference type="Proteomes" id="UP001044222"/>
    </source>
</evidence>